<dbReference type="AlphaFoldDB" id="E0RN65"/>
<dbReference type="PANTHER" id="PTHR36306:SF1">
    <property type="entry name" value="ALPHA-AMYLASE-RELATED"/>
    <property type="match status" value="1"/>
</dbReference>
<feature type="domain" description="Glycoside hydrolase family 57 N-terminal" evidence="4">
    <location>
        <begin position="36"/>
        <end position="462"/>
    </location>
</feature>
<organism evidence="6 7">
    <name type="scientific">Winmispira thermophila (strain ATCC 49972 / DSM 6192 / RI 19.B1)</name>
    <name type="common">Spirochaeta thermophila</name>
    <dbReference type="NCBI Taxonomy" id="665571"/>
    <lineage>
        <taxon>Bacteria</taxon>
        <taxon>Pseudomonadati</taxon>
        <taxon>Spirochaetota</taxon>
        <taxon>Spirochaetia</taxon>
        <taxon>Winmispirales</taxon>
        <taxon>Winmispiraceae</taxon>
        <taxon>Winmispira</taxon>
    </lineage>
</organism>
<evidence type="ECO:0000313" key="7">
    <source>
        <dbReference type="Proteomes" id="UP000001296"/>
    </source>
</evidence>
<dbReference type="eggNOG" id="COG4945">
    <property type="taxonomic scope" value="Bacteria"/>
</dbReference>
<comment type="similarity">
    <text evidence="1 3">Belongs to the glycosyl hydrolase 57 family.</text>
</comment>
<dbReference type="KEGG" id="sta:STHERM_c15940"/>
<dbReference type="CDD" id="cd09626">
    <property type="entry name" value="DOMON_glucodextranase_like"/>
    <property type="match status" value="1"/>
</dbReference>
<reference key="1">
    <citation type="submission" date="2009-08" db="EMBL/GenBank/DDBJ databases">
        <title>The genome sequence of Spirochaeta thermophila DSM6192.</title>
        <authorList>
            <person name="Angelov A."/>
            <person name="Mientus M."/>
            <person name="Wittenberg S."/>
            <person name="Lehmann R."/>
            <person name="Liesegang H."/>
            <person name="Daniel R."/>
            <person name="Liebl W."/>
        </authorList>
    </citation>
    <scope>NUCLEOTIDE SEQUENCE</scope>
    <source>
        <strain>DSM 6192</strain>
    </source>
</reference>
<evidence type="ECO:0000256" key="3">
    <source>
        <dbReference type="RuleBase" id="RU361196"/>
    </source>
</evidence>
<dbReference type="Pfam" id="PF09985">
    <property type="entry name" value="Glucodextran_C"/>
    <property type="match status" value="1"/>
</dbReference>
<evidence type="ECO:0000259" key="4">
    <source>
        <dbReference type="Pfam" id="PF03065"/>
    </source>
</evidence>
<keyword evidence="2 3" id="KW-0119">Carbohydrate metabolism</keyword>
<dbReference type="InterPro" id="IPR027291">
    <property type="entry name" value="Glyco_hydro_38_N_sf"/>
</dbReference>
<dbReference type="SUPFAM" id="SSF49344">
    <property type="entry name" value="CBD9-like"/>
    <property type="match status" value="1"/>
</dbReference>
<sequence>MRYDVRMGLLAVFLLVPLLGVWAGGKAEEDVLYVNLVWHQHQPLYYKEGDVYSRPWVRVHATKDYYDMAAILEQYPDVHVTFNLTPVLLRQLDDFIAGAKDKYWVLGEKPASQLTREEKRFILERFFDANHDNLIRPFPRYWELMKKRDAAGGIDRAIDLFTEQDFRDLQVWFQLAWCDPDLRVKEPLASLVAKGRNFSEEDKKVLFDEISRILEEVVPIHKKLMARGQIEVITTPYAHPILPLIYSTKIMEKNDPGSPMPELFSYPNDAIAHLKKAREVYKAHFGREPVGLWPAEGSVSQEIVPLVARAGFSWMASGEQVLAKSLGLEGFTRDANDTVEQADLLYRPYYVKGPKGEKVAIVFRDNRLSDLVGFEYSGMSGKAAVDDLFSRLSRIRQKLKGKGGKGPYLVSIILDGENAWEHYKNDGKDFFHELYRRLSETPWVKTITPSEFLRRFPEQETIEELWPGCWFTPDFSTWIGEEEENRAWNLLGMVRAHLAKYDMYHYREAPPEVLEKALDYMYLAEGSDWFWWYGADQDSGVDEYFDHAFRTLLKRVYETLGDPVPALLEVPVIAERPVMETASLETAIRPIIDGRIEAAEWKGAGRYVKPGGVQAAAHAELSEVRYGVSKEGLVLAYTSRNPWDTIFTDASMEVYFQLPGSPVTSVFRLDGKHAVGFPASHALRYDGTALAWYQADEKKGWEKVKYAPLAARAGRNLEILLPYVGLPPMETGQEVRIKTFLVGREGTRDALPQDGHIRAVLPDTGQTTTLLDVADPEGDDHGPGSYTYPLDPVFAPGSFDVVEFSVAEGVEDLIFTFRMASPIANPWNSPIGLSLQTFDVYLDVIPGEGAANFLEGRNLTTEGDFLWDYAVWVEGWNQKVLVPADPADPVSGFVESTEVKPQVLVQAGAGKVSIRVPKRILGDARSFRVAACVLSQDGFPSAGVRRVRDVQAEAAQWRFGGAQGDTPTRVIDLVWDGTPSQEEQLSRGEVQAYTVERPAP</sequence>
<proteinExistence type="inferred from homology"/>
<dbReference type="Gene3D" id="2.60.40.1190">
    <property type="match status" value="1"/>
</dbReference>
<accession>E0RN65</accession>
<evidence type="ECO:0000256" key="1">
    <source>
        <dbReference type="ARBA" id="ARBA00006821"/>
    </source>
</evidence>
<dbReference type="eggNOG" id="COG1449">
    <property type="taxonomic scope" value="Bacteria"/>
</dbReference>
<dbReference type="CAZy" id="GH57">
    <property type="family name" value="Glycoside Hydrolase Family 57"/>
</dbReference>
<dbReference type="InterPro" id="IPR011330">
    <property type="entry name" value="Glyco_hydro/deAcase_b/a-brl"/>
</dbReference>
<dbReference type="GO" id="GO:0005975">
    <property type="term" value="P:carbohydrate metabolic process"/>
    <property type="evidence" value="ECO:0007669"/>
    <property type="project" value="InterPro"/>
</dbReference>
<reference evidence="6 7" key="2">
    <citation type="journal article" date="2010" name="J. Bacteriol.">
        <title>Genome sequence of the polysaccharide-degrading, thermophilic anaerobe Spirochaeta thermophila DSM 6192.</title>
        <authorList>
            <person name="Angelov A."/>
            <person name="Liebl S."/>
            <person name="Ballschmiter M."/>
            <person name="Bomeke M."/>
            <person name="Lehmann R."/>
            <person name="Liesegang H."/>
            <person name="Daniel R."/>
            <person name="Liebl W."/>
        </authorList>
    </citation>
    <scope>NUCLEOTIDE SEQUENCE [LARGE SCALE GENOMIC DNA]</scope>
    <source>
        <strain evidence="7">ATCC 49972 / DSM 6192 / RI 19.B1</strain>
    </source>
</reference>
<protein>
    <submittedName>
        <fullName evidence="6">Glycoside hydrolase, family 57</fullName>
    </submittedName>
</protein>
<dbReference type="InterPro" id="IPR019248">
    <property type="entry name" value="Glucodextran_C"/>
</dbReference>
<evidence type="ECO:0000313" key="6">
    <source>
        <dbReference type="EMBL" id="ADN02534.1"/>
    </source>
</evidence>
<dbReference type="SUPFAM" id="SSF88713">
    <property type="entry name" value="Glycoside hydrolase/deacetylase"/>
    <property type="match status" value="1"/>
</dbReference>
<feature type="domain" description="Glucodextranase-like C-terminal" evidence="5">
    <location>
        <begin position="771"/>
        <end position="988"/>
    </location>
</feature>
<dbReference type="PaxDb" id="665571-STHERM_c15940"/>
<dbReference type="EMBL" id="CP001698">
    <property type="protein sequence ID" value="ADN02534.1"/>
    <property type="molecule type" value="Genomic_DNA"/>
</dbReference>
<name>E0RN65_WINT6</name>
<dbReference type="PANTHER" id="PTHR36306">
    <property type="entry name" value="ALPHA-AMYLASE-RELATED-RELATED"/>
    <property type="match status" value="1"/>
</dbReference>
<keyword evidence="6" id="KW-0378">Hydrolase</keyword>
<dbReference type="CDD" id="cd10796">
    <property type="entry name" value="GH57N_APU"/>
    <property type="match status" value="1"/>
</dbReference>
<dbReference type="Gene3D" id="3.20.110.10">
    <property type="entry name" value="Glycoside hydrolase 38, N terminal domain"/>
    <property type="match status" value="1"/>
</dbReference>
<dbReference type="Proteomes" id="UP000001296">
    <property type="component" value="Chromosome"/>
</dbReference>
<evidence type="ECO:0000256" key="2">
    <source>
        <dbReference type="ARBA" id="ARBA00023277"/>
    </source>
</evidence>
<evidence type="ECO:0000259" key="5">
    <source>
        <dbReference type="Pfam" id="PF09985"/>
    </source>
</evidence>
<dbReference type="Pfam" id="PF03065">
    <property type="entry name" value="Glyco_hydro_57"/>
    <property type="match status" value="1"/>
</dbReference>
<dbReference type="InterPro" id="IPR052046">
    <property type="entry name" value="GH57_Enzymes"/>
</dbReference>
<dbReference type="GO" id="GO:0016787">
    <property type="term" value="F:hydrolase activity"/>
    <property type="evidence" value="ECO:0007669"/>
    <property type="project" value="UniProtKB-KW"/>
</dbReference>
<gene>
    <name evidence="6" type="ordered locus">STHERM_c15940</name>
</gene>
<dbReference type="InterPro" id="IPR004300">
    <property type="entry name" value="Glyco_hydro_57_N"/>
</dbReference>
<dbReference type="HOGENOM" id="CLU_005603_0_0_12"/>